<reference evidence="5" key="1">
    <citation type="submission" date="2016-12" db="EMBL/GenBank/DDBJ databases">
        <authorList>
            <person name="Meng X."/>
        </authorList>
    </citation>
    <scope>NUCLEOTIDE SEQUENCE [LARGE SCALE GENOMIC DNA]</scope>
    <source>
        <strain evidence="5">DSM 19116</strain>
    </source>
</reference>
<feature type="transmembrane region" description="Helical" evidence="2">
    <location>
        <begin position="197"/>
        <end position="229"/>
    </location>
</feature>
<feature type="transmembrane region" description="Helical" evidence="2">
    <location>
        <begin position="241"/>
        <end position="264"/>
    </location>
</feature>
<keyword evidence="2" id="KW-0812">Transmembrane</keyword>
<evidence type="ECO:0000256" key="1">
    <source>
        <dbReference type="SAM" id="MobiDB-lite"/>
    </source>
</evidence>
<feature type="domain" description="DUF7847" evidence="3">
    <location>
        <begin position="82"/>
        <end position="372"/>
    </location>
</feature>
<dbReference type="Pfam" id="PF25231">
    <property type="entry name" value="DUF7847"/>
    <property type="match status" value="1"/>
</dbReference>
<proteinExistence type="predicted"/>
<dbReference type="Proteomes" id="UP000185628">
    <property type="component" value="Unassembled WGS sequence"/>
</dbReference>
<dbReference type="OrthoDB" id="121140at2"/>
<feature type="transmembrane region" description="Helical" evidence="2">
    <location>
        <begin position="147"/>
        <end position="176"/>
    </location>
</feature>
<dbReference type="EMBL" id="MQVR01000004">
    <property type="protein sequence ID" value="OKL54931.1"/>
    <property type="molecule type" value="Genomic_DNA"/>
</dbReference>
<evidence type="ECO:0000313" key="4">
    <source>
        <dbReference type="EMBL" id="OKL54931.1"/>
    </source>
</evidence>
<organism evidence="4 5">
    <name type="scientific">Bowdeniella nasicola</name>
    <dbReference type="NCBI Taxonomy" id="208480"/>
    <lineage>
        <taxon>Bacteria</taxon>
        <taxon>Bacillati</taxon>
        <taxon>Actinomycetota</taxon>
        <taxon>Actinomycetes</taxon>
        <taxon>Actinomycetales</taxon>
        <taxon>Actinomycetaceae</taxon>
        <taxon>Bowdeniella</taxon>
    </lineage>
</organism>
<sequence>MTTPPHDGGSRDDSTQWSWDNVPQVEHDSPSTPNEAGYGERRFSTPNPTPSGPPPAGGYAPIPVGGNFGEVRPGIIPLRPLKLGEFFDGGFSAIRFNPGVMLGVAAIVIFTSLLIELLLSFTVFQTFGDIIAGAQANSPAISDQQALTFLLSVLASSLVSFIASTILTGLLIQCVTQSILGRRVTLSDVWQQSKGRILPLFGLTLVITTIVVVMTIVMILVFIAFLLGIGSFVQPESTGSVIAMVLFVAVGVVGTLVAVLWFYVKTALATPVLMAEKAGVFASIKRSFALTRGYFWRIAGILFLTLLLMSIMVGIVSSLFGGIMSFGLATSGATDNPADLFSWSSVISAVINSLLELIFTPFLAAVITLVYTDTRMRKEGLDLLLQRAAAQNS</sequence>
<name>A0A1Q5Q567_9ACTO</name>
<protein>
    <recommendedName>
        <fullName evidence="3">DUF7847 domain-containing protein</fullName>
    </recommendedName>
</protein>
<evidence type="ECO:0000259" key="3">
    <source>
        <dbReference type="Pfam" id="PF25231"/>
    </source>
</evidence>
<keyword evidence="5" id="KW-1185">Reference proteome</keyword>
<dbReference type="RefSeq" id="WP_073715589.1">
    <property type="nucleotide sequence ID" value="NZ_MQVR01000004.1"/>
</dbReference>
<feature type="compositionally biased region" description="Pro residues" evidence="1">
    <location>
        <begin position="47"/>
        <end position="56"/>
    </location>
</feature>
<dbReference type="InterPro" id="IPR057169">
    <property type="entry name" value="DUF7847"/>
</dbReference>
<evidence type="ECO:0000256" key="2">
    <source>
        <dbReference type="SAM" id="Phobius"/>
    </source>
</evidence>
<evidence type="ECO:0000313" key="5">
    <source>
        <dbReference type="Proteomes" id="UP000185628"/>
    </source>
</evidence>
<feature type="transmembrane region" description="Helical" evidence="2">
    <location>
        <begin position="100"/>
        <end position="127"/>
    </location>
</feature>
<dbReference type="AlphaFoldDB" id="A0A1Q5Q567"/>
<feature type="region of interest" description="Disordered" evidence="1">
    <location>
        <begin position="1"/>
        <end position="61"/>
    </location>
</feature>
<feature type="transmembrane region" description="Helical" evidence="2">
    <location>
        <begin position="340"/>
        <end position="371"/>
    </location>
</feature>
<keyword evidence="2" id="KW-0472">Membrane</keyword>
<feature type="transmembrane region" description="Helical" evidence="2">
    <location>
        <begin position="294"/>
        <end position="320"/>
    </location>
</feature>
<comment type="caution">
    <text evidence="4">The sequence shown here is derived from an EMBL/GenBank/DDBJ whole genome shotgun (WGS) entry which is preliminary data.</text>
</comment>
<dbReference type="PANTHER" id="PTHR33133:SF1">
    <property type="entry name" value="EXPRESSED PROTEIN-RELATED"/>
    <property type="match status" value="1"/>
</dbReference>
<dbReference type="PANTHER" id="PTHR33133">
    <property type="entry name" value="OS08G0107100 PROTEIN-RELATED"/>
    <property type="match status" value="1"/>
</dbReference>
<keyword evidence="2" id="KW-1133">Transmembrane helix</keyword>
<gene>
    <name evidence="4" type="ORF">BSZ39_01245</name>
</gene>
<accession>A0A1Q5Q567</accession>